<reference evidence="1" key="1">
    <citation type="submission" date="2018-02" db="EMBL/GenBank/DDBJ databases">
        <title>Rhizophora mucronata_Transcriptome.</title>
        <authorList>
            <person name="Meera S.P."/>
            <person name="Sreeshan A."/>
            <person name="Augustine A."/>
        </authorList>
    </citation>
    <scope>NUCLEOTIDE SEQUENCE</scope>
    <source>
        <tissue evidence="1">Leaf</tissue>
    </source>
</reference>
<proteinExistence type="predicted"/>
<evidence type="ECO:0000313" key="1">
    <source>
        <dbReference type="EMBL" id="MBX38425.1"/>
    </source>
</evidence>
<accession>A0A2P2N7K7</accession>
<organism evidence="1">
    <name type="scientific">Rhizophora mucronata</name>
    <name type="common">Asiatic mangrove</name>
    <dbReference type="NCBI Taxonomy" id="61149"/>
    <lineage>
        <taxon>Eukaryota</taxon>
        <taxon>Viridiplantae</taxon>
        <taxon>Streptophyta</taxon>
        <taxon>Embryophyta</taxon>
        <taxon>Tracheophyta</taxon>
        <taxon>Spermatophyta</taxon>
        <taxon>Magnoliopsida</taxon>
        <taxon>eudicotyledons</taxon>
        <taxon>Gunneridae</taxon>
        <taxon>Pentapetalae</taxon>
        <taxon>rosids</taxon>
        <taxon>fabids</taxon>
        <taxon>Malpighiales</taxon>
        <taxon>Rhizophoraceae</taxon>
        <taxon>Rhizophora</taxon>
    </lineage>
</organism>
<dbReference type="EMBL" id="GGEC01057941">
    <property type="protein sequence ID" value="MBX38425.1"/>
    <property type="molecule type" value="Transcribed_RNA"/>
</dbReference>
<protein>
    <submittedName>
        <fullName evidence="1">Uncharacterized protein</fullName>
    </submittedName>
</protein>
<dbReference type="AlphaFoldDB" id="A0A2P2N7K7"/>
<name>A0A2P2N7K7_RHIMU</name>
<sequence>MMCIFLTVVINFPSKDDLATNKINGKMHNSFLITLHISLLAILNLKLSIPTKPQEDVKRAIKNLERKFKQQNFLLMAMHWIKEVENIFFY</sequence>